<accession>A0A330LSX2</accession>
<feature type="domain" description="AMP-dependent synthetase/ligase" evidence="2">
    <location>
        <begin position="12"/>
        <end position="357"/>
    </location>
</feature>
<dbReference type="InterPro" id="IPR000873">
    <property type="entry name" value="AMP-dep_synth/lig_dom"/>
</dbReference>
<dbReference type="GO" id="GO:0031956">
    <property type="term" value="F:medium-chain fatty acid-CoA ligase activity"/>
    <property type="evidence" value="ECO:0007669"/>
    <property type="project" value="TreeGrafter"/>
</dbReference>
<proteinExistence type="predicted"/>
<dbReference type="SUPFAM" id="SSF56801">
    <property type="entry name" value="Acetyl-CoA synthetase-like"/>
    <property type="match status" value="1"/>
</dbReference>
<keyword evidence="1" id="KW-0175">Coiled coil</keyword>
<organism evidence="3 4">
    <name type="scientific">Moritella yayanosii</name>
    <dbReference type="NCBI Taxonomy" id="69539"/>
    <lineage>
        <taxon>Bacteria</taxon>
        <taxon>Pseudomonadati</taxon>
        <taxon>Pseudomonadota</taxon>
        <taxon>Gammaproteobacteria</taxon>
        <taxon>Alteromonadales</taxon>
        <taxon>Moritellaceae</taxon>
        <taxon>Moritella</taxon>
    </lineage>
</organism>
<evidence type="ECO:0000256" key="1">
    <source>
        <dbReference type="SAM" id="Coils"/>
    </source>
</evidence>
<reference evidence="4" key="1">
    <citation type="submission" date="2018-05" db="EMBL/GenBank/DDBJ databases">
        <authorList>
            <person name="Cea G.-C."/>
            <person name="William W."/>
        </authorList>
    </citation>
    <scope>NUCLEOTIDE SEQUENCE [LARGE SCALE GENOMIC DNA]</scope>
    <source>
        <strain evidence="4">DB21MT 5</strain>
    </source>
</reference>
<evidence type="ECO:0000313" key="3">
    <source>
        <dbReference type="EMBL" id="SQD79789.1"/>
    </source>
</evidence>
<dbReference type="PANTHER" id="PTHR43201:SF32">
    <property type="entry name" value="2-SUCCINYLBENZOATE--COA LIGASE, CHLOROPLASTIC_PEROXISOMAL"/>
    <property type="match status" value="1"/>
</dbReference>
<dbReference type="RefSeq" id="WP_112716688.1">
    <property type="nucleotide sequence ID" value="NZ_LS483250.1"/>
</dbReference>
<dbReference type="Proteomes" id="UP000250163">
    <property type="component" value="Chromosome MORIYA"/>
</dbReference>
<dbReference type="EMBL" id="LS483250">
    <property type="protein sequence ID" value="SQD79789.1"/>
    <property type="molecule type" value="Genomic_DNA"/>
</dbReference>
<dbReference type="Pfam" id="PF23562">
    <property type="entry name" value="AMP-binding_C_3"/>
    <property type="match status" value="1"/>
</dbReference>
<dbReference type="AlphaFoldDB" id="A0A330LSX2"/>
<dbReference type="Gene3D" id="3.40.50.12780">
    <property type="entry name" value="N-terminal domain of ligase-like"/>
    <property type="match status" value="1"/>
</dbReference>
<protein>
    <submittedName>
        <fullName evidence="3">Putative Long-chain acyl-CoA synthetases (AMP-forming)</fullName>
    </submittedName>
</protein>
<name>A0A330LSX2_9GAMM</name>
<gene>
    <name evidence="3" type="ORF">MORIYA_3334</name>
</gene>
<dbReference type="GO" id="GO:0006631">
    <property type="term" value="P:fatty acid metabolic process"/>
    <property type="evidence" value="ECO:0007669"/>
    <property type="project" value="TreeGrafter"/>
</dbReference>
<dbReference type="InterPro" id="IPR042099">
    <property type="entry name" value="ANL_N_sf"/>
</dbReference>
<evidence type="ECO:0000313" key="4">
    <source>
        <dbReference type="Proteomes" id="UP000250163"/>
    </source>
</evidence>
<dbReference type="InterPro" id="IPR020845">
    <property type="entry name" value="AMP-binding_CS"/>
</dbReference>
<evidence type="ECO:0000259" key="2">
    <source>
        <dbReference type="Pfam" id="PF00501"/>
    </source>
</evidence>
<dbReference type="KEGG" id="mya:MORIYA_3334"/>
<feature type="coiled-coil region" evidence="1">
    <location>
        <begin position="24"/>
        <end position="51"/>
    </location>
</feature>
<dbReference type="OrthoDB" id="9803968at2"/>
<sequence length="507" mass="56889">MLTIKNVLFSKLEQREDHEIVIEKAQLKVTVKQLQERLSLLEQSYAHLDLTGKIVCLTHADPVQYMIFDLFLLKVGAVNMTVPLEFSDTQIAHFFENADYCIVDNDNVYTRLQKINQSVVFLDNNGKQINPGQPLRNNGNRDPSWRKIVHTSGTTSNPKGAIVNEQALANMLDKLTDGICAENSLNYFSFQPMSLLIEQILALYLPLVSGGKVIFKPDHVPAFGLTYTDSDTYLELIRHADANFYFLPPRLIEDLSVQALHLQEKGIDPKAYFFPQNDTYVLTGGGTVNQEATEFLDEMGICVYEGYGVSENTSVISLNTRLCRKKGTVGKPLKHTQVEIIDGEIAIRSNSLFCGYLDGEKVNNPVKNGLFFTGDIGSLDDDGYLRISGRKKNIIILSSARNICPEHVESVYRGSELIEQIVIFGDGKDYLSGIIVPANDKVTKAELDLSIKALSNELPSFSQLNNYLIPKDRNAFMTEYFTITGRPRRDVIEACIKHNLINFTTNL</sequence>
<dbReference type="Pfam" id="PF00501">
    <property type="entry name" value="AMP-binding"/>
    <property type="match status" value="1"/>
</dbReference>
<keyword evidence="4" id="KW-1185">Reference proteome</keyword>
<dbReference type="PANTHER" id="PTHR43201">
    <property type="entry name" value="ACYL-COA SYNTHETASE"/>
    <property type="match status" value="1"/>
</dbReference>
<dbReference type="PROSITE" id="PS00455">
    <property type="entry name" value="AMP_BINDING"/>
    <property type="match status" value="1"/>
</dbReference>